<organism evidence="4 6">
    <name type="scientific">Eublepharis macularius</name>
    <name type="common">Leopard gecko</name>
    <name type="synonym">Cyrtodactylus macularius</name>
    <dbReference type="NCBI Taxonomy" id="481883"/>
    <lineage>
        <taxon>Eukaryota</taxon>
        <taxon>Metazoa</taxon>
        <taxon>Chordata</taxon>
        <taxon>Craniata</taxon>
        <taxon>Vertebrata</taxon>
        <taxon>Euteleostomi</taxon>
        <taxon>Lepidosauria</taxon>
        <taxon>Squamata</taxon>
        <taxon>Bifurcata</taxon>
        <taxon>Gekkota</taxon>
        <taxon>Eublepharidae</taxon>
        <taxon>Eublepharinae</taxon>
        <taxon>Eublepharis</taxon>
    </lineage>
</organism>
<dbReference type="KEGG" id="emc:129326351"/>
<keyword evidence="4" id="KW-1185">Reference proteome</keyword>
<dbReference type="PANTHER" id="PTHR11346:SF147">
    <property type="entry name" value="GALECTIN"/>
    <property type="match status" value="1"/>
</dbReference>
<dbReference type="RefSeq" id="XP_054830481.1">
    <property type="nucleotide sequence ID" value="XM_054974506.1"/>
</dbReference>
<dbReference type="GO" id="GO:0030246">
    <property type="term" value="F:carbohydrate binding"/>
    <property type="evidence" value="ECO:0007669"/>
    <property type="project" value="UniProtKB-UniRule"/>
</dbReference>
<evidence type="ECO:0000256" key="2">
    <source>
        <dbReference type="RuleBase" id="RU102079"/>
    </source>
</evidence>
<evidence type="ECO:0000313" key="4">
    <source>
        <dbReference type="Proteomes" id="UP001190640"/>
    </source>
</evidence>
<gene>
    <name evidence="6" type="primary">LOC129326349</name>
    <name evidence="5" type="synonym">LOC129326347</name>
    <name evidence="7" type="synonym">LOC129326351</name>
</gene>
<protein>
    <recommendedName>
        <fullName evidence="2">Galectin</fullName>
    </recommendedName>
</protein>
<dbReference type="KEGG" id="emc:129326347"/>
<feature type="domain" description="Galectin" evidence="3">
    <location>
        <begin position="5"/>
        <end position="114"/>
    </location>
</feature>
<dbReference type="SMART" id="SM00908">
    <property type="entry name" value="Gal-bind_lectin"/>
    <property type="match status" value="1"/>
</dbReference>
<dbReference type="AlphaFoldDB" id="A0AA97KUJ5"/>
<dbReference type="Pfam" id="PF00337">
    <property type="entry name" value="Gal-bind_lectin"/>
    <property type="match status" value="1"/>
</dbReference>
<dbReference type="SMART" id="SM00276">
    <property type="entry name" value="GLECT"/>
    <property type="match status" value="1"/>
</dbReference>
<dbReference type="CDD" id="cd00070">
    <property type="entry name" value="GLECT"/>
    <property type="match status" value="1"/>
</dbReference>
<dbReference type="KEGG" id="emc:129326349"/>
<dbReference type="RefSeq" id="XP_054830478.1">
    <property type="nucleotide sequence ID" value="XM_054974503.1"/>
</dbReference>
<name>A0AA97KUJ5_EUBMA</name>
<dbReference type="PANTHER" id="PTHR11346">
    <property type="entry name" value="GALECTIN"/>
    <property type="match status" value="1"/>
</dbReference>
<evidence type="ECO:0000259" key="3">
    <source>
        <dbReference type="PROSITE" id="PS51304"/>
    </source>
</evidence>
<sequence>MAKELIISNLKKLHVDDSITVQGRVAPGAKRFAINLGKDYLTSLIHFNPRFTEGLIVYNSRKDGGWDHFHHKSRRSESEYPDGKVFDFKSPLKLNHIDYIKVDDDFEVHSIDIE</sequence>
<dbReference type="GeneID" id="129326349"/>
<accession>A0AA97KUJ5</accession>
<dbReference type="Gene3D" id="2.60.120.200">
    <property type="match status" value="1"/>
</dbReference>
<dbReference type="RefSeq" id="XP_054830476.1">
    <property type="nucleotide sequence ID" value="XM_054974501.1"/>
</dbReference>
<evidence type="ECO:0000313" key="6">
    <source>
        <dbReference type="RefSeq" id="XP_054830478.1"/>
    </source>
</evidence>
<dbReference type="InterPro" id="IPR044156">
    <property type="entry name" value="Galectin-like"/>
</dbReference>
<dbReference type="Proteomes" id="UP001190640">
    <property type="component" value="Chromosome 3"/>
</dbReference>
<evidence type="ECO:0000313" key="5">
    <source>
        <dbReference type="RefSeq" id="XP_054830476.1"/>
    </source>
</evidence>
<dbReference type="InterPro" id="IPR001079">
    <property type="entry name" value="Galectin_CRD"/>
</dbReference>
<keyword evidence="1 2" id="KW-0430">Lectin</keyword>
<dbReference type="InterPro" id="IPR013320">
    <property type="entry name" value="ConA-like_dom_sf"/>
</dbReference>
<evidence type="ECO:0000313" key="7">
    <source>
        <dbReference type="RefSeq" id="XP_054830481.1"/>
    </source>
</evidence>
<evidence type="ECO:0000256" key="1">
    <source>
        <dbReference type="ARBA" id="ARBA00022734"/>
    </source>
</evidence>
<dbReference type="SUPFAM" id="SSF49899">
    <property type="entry name" value="Concanavalin A-like lectins/glucanases"/>
    <property type="match status" value="1"/>
</dbReference>
<proteinExistence type="predicted"/>
<reference evidence="5 6" key="1">
    <citation type="submission" date="2025-04" db="UniProtKB">
        <authorList>
            <consortium name="RefSeq"/>
        </authorList>
    </citation>
    <scope>IDENTIFICATION</scope>
    <source>
        <tissue evidence="5 6">Blood</tissue>
    </source>
</reference>
<dbReference type="PROSITE" id="PS51304">
    <property type="entry name" value="GALECTIN"/>
    <property type="match status" value="1"/>
</dbReference>